<dbReference type="GO" id="GO:0006281">
    <property type="term" value="P:DNA repair"/>
    <property type="evidence" value="ECO:0007669"/>
    <property type="project" value="UniProtKB-KW"/>
</dbReference>
<evidence type="ECO:0000256" key="10">
    <source>
        <dbReference type="ARBA" id="ARBA00023204"/>
    </source>
</evidence>
<dbReference type="Gene3D" id="1.10.8.280">
    <property type="entry name" value="ABC transporter ATPase domain-like"/>
    <property type="match status" value="1"/>
</dbReference>
<evidence type="ECO:0000256" key="4">
    <source>
        <dbReference type="ARBA" id="ARBA00022741"/>
    </source>
</evidence>
<dbReference type="EMBL" id="BKAR01000013">
    <property type="protein sequence ID" value="GEP84686.1"/>
    <property type="molecule type" value="Genomic_DNA"/>
</dbReference>
<dbReference type="GO" id="GO:0005524">
    <property type="term" value="F:ATP binding"/>
    <property type="evidence" value="ECO:0007669"/>
    <property type="project" value="UniProtKB-KW"/>
</dbReference>
<dbReference type="PANTHER" id="PTHR43152:SF3">
    <property type="entry name" value="UVRABC SYSTEM PROTEIN A"/>
    <property type="match status" value="1"/>
</dbReference>
<dbReference type="Gene3D" id="3.40.50.300">
    <property type="entry name" value="P-loop containing nucleotide triphosphate hydrolases"/>
    <property type="match status" value="3"/>
</dbReference>
<evidence type="ECO:0000256" key="8">
    <source>
        <dbReference type="ARBA" id="ARBA00022881"/>
    </source>
</evidence>
<dbReference type="Pfam" id="PF00005">
    <property type="entry name" value="ABC_tran"/>
    <property type="match status" value="1"/>
</dbReference>
<organism evidence="15 16">
    <name type="scientific">Staphylococcus piscifermentans</name>
    <dbReference type="NCBI Taxonomy" id="70258"/>
    <lineage>
        <taxon>Bacteria</taxon>
        <taxon>Bacillati</taxon>
        <taxon>Bacillota</taxon>
        <taxon>Bacilli</taxon>
        <taxon>Bacillales</taxon>
        <taxon>Staphylococcaceae</taxon>
        <taxon>Staphylococcus</taxon>
    </lineage>
</organism>
<sequence>MAKMDTIRVHGAKQNNLKDISVDIPKHEITVFTGRSGSGKSSLVFNTLAAESERLLNETYSTYIQHQLTQYEKPDVDLIENLPVAMIINQKRLGGNSRSTVGTISDIYASVRLLWSRIGEPFVGYSDIFSFNNPKGMCETCSGLGYVEDIDLNELLDYDKSLNEDAIKFPSFRPDSWRGKRYLYSGLFDNDKKLKDYTEEEMNTFLYTEPTKLKNPPSNWPRTAKFEGLIHRFRRSFLLNDNFEKNKFRSDVDRVVTSKVCPTCHGKRLNQKVLSCKINGLDIADFTALPIDEAIEFLEQIDSPKAKFIIEPLLQQMKSLSYIGLNYLSLSRETTTLSGGESQRIKLIRHLNSPLSDLVYIIDEPSVGLHPEDIQRINEIIISLKDKGNTVLVVEHDPDVIKIADYIIDLGPFAGKNGGEITFEGTYKALLSSDTSTGKALRRKHALKQHPIQNEDKIHLSHISRNNLQDVSVELPKHVMTVVTGVAGSGKSSLIHAGFENQDNVTFIDQKPVHASSRSNLLTYLNIFDDVRDFFSKATGMKKSMFSYNSEGACPECHGKGVLKTELAFMPDFTQVCDVCGGTRYRPEVLEAKVDGYSIADILSLTVDEAIDFFSSNPKIAEPLQALKATGLDYMTLGQSLDTLSGGEIQRVKLSRYLTESASVENQIFIFDEPTTGLHEDDIPILIESFNHLIQRNNTVILIEHNLTMMTEADWIIDIGPYAGSRGGKLLFEGLPKDLLKEDQSVTAKHLRRYLNQE</sequence>
<keyword evidence="16" id="KW-1185">Reference proteome</keyword>
<gene>
    <name evidence="15" type="ORF">SPI02_12710</name>
</gene>
<dbReference type="GO" id="GO:0004518">
    <property type="term" value="F:nuclease activity"/>
    <property type="evidence" value="ECO:0007669"/>
    <property type="project" value="UniProtKB-KW"/>
</dbReference>
<evidence type="ECO:0000313" key="16">
    <source>
        <dbReference type="Proteomes" id="UP000321736"/>
    </source>
</evidence>
<dbReference type="GO" id="GO:0016887">
    <property type="term" value="F:ATP hydrolysis activity"/>
    <property type="evidence" value="ECO:0007669"/>
    <property type="project" value="InterPro"/>
</dbReference>
<evidence type="ECO:0000256" key="11">
    <source>
        <dbReference type="ARBA" id="ARBA00038000"/>
    </source>
</evidence>
<dbReference type="GO" id="GO:0005737">
    <property type="term" value="C:cytoplasm"/>
    <property type="evidence" value="ECO:0007669"/>
    <property type="project" value="UniProtKB-SubCell"/>
</dbReference>
<reference evidence="15 16" key="1">
    <citation type="submission" date="2019-07" db="EMBL/GenBank/DDBJ databases">
        <title>Whole genome shotgun sequence of Staphylococcus piscifermentans NBRC 109625.</title>
        <authorList>
            <person name="Hosoyama A."/>
            <person name="Uohara A."/>
            <person name="Ohji S."/>
            <person name="Ichikawa N."/>
        </authorList>
    </citation>
    <scope>NUCLEOTIDE SEQUENCE [LARGE SCALE GENOMIC DNA]</scope>
    <source>
        <strain evidence="15 16">NBRC 109625</strain>
    </source>
</reference>
<dbReference type="PROSITE" id="PS50893">
    <property type="entry name" value="ABC_TRANSPORTER_2"/>
    <property type="match status" value="2"/>
</dbReference>
<evidence type="ECO:0000256" key="13">
    <source>
        <dbReference type="ARBA" id="ARBA00042156"/>
    </source>
</evidence>
<dbReference type="PANTHER" id="PTHR43152">
    <property type="entry name" value="UVRABC SYSTEM PROTEIN A"/>
    <property type="match status" value="1"/>
</dbReference>
<keyword evidence="6" id="KW-0228">DNA excision</keyword>
<comment type="similarity">
    <text evidence="11">Belongs to the ABC transporter superfamily. UvrA family.</text>
</comment>
<keyword evidence="2" id="KW-0963">Cytoplasm</keyword>
<keyword evidence="4" id="KW-0547">Nucleotide-binding</keyword>
<proteinExistence type="inferred from homology"/>
<evidence type="ECO:0000256" key="6">
    <source>
        <dbReference type="ARBA" id="ARBA00022769"/>
    </source>
</evidence>
<accession>A0A239TWX6</accession>
<protein>
    <recommendedName>
        <fullName evidence="12">UvrABC system protein A</fullName>
    </recommendedName>
    <alternativeName>
        <fullName evidence="13">Excinuclease ABC subunit A</fullName>
    </alternativeName>
</protein>
<dbReference type="SUPFAM" id="SSF52540">
    <property type="entry name" value="P-loop containing nucleoside triphosphate hydrolases"/>
    <property type="match status" value="2"/>
</dbReference>
<evidence type="ECO:0000256" key="1">
    <source>
        <dbReference type="ARBA" id="ARBA00004496"/>
    </source>
</evidence>
<feature type="domain" description="ABC transporter" evidence="14">
    <location>
        <begin position="452"/>
        <end position="752"/>
    </location>
</feature>
<evidence type="ECO:0000256" key="3">
    <source>
        <dbReference type="ARBA" id="ARBA00022737"/>
    </source>
</evidence>
<dbReference type="PROSITE" id="PS00211">
    <property type="entry name" value="ABC_TRANSPORTER_1"/>
    <property type="match status" value="1"/>
</dbReference>
<evidence type="ECO:0000256" key="12">
    <source>
        <dbReference type="ARBA" id="ARBA00039316"/>
    </source>
</evidence>
<dbReference type="Proteomes" id="UP000321736">
    <property type="component" value="Unassembled WGS sequence"/>
</dbReference>
<evidence type="ECO:0000256" key="2">
    <source>
        <dbReference type="ARBA" id="ARBA00022490"/>
    </source>
</evidence>
<dbReference type="AlphaFoldDB" id="A0A239TWX6"/>
<dbReference type="InterPro" id="IPR017871">
    <property type="entry name" value="ABC_transporter-like_CS"/>
</dbReference>
<evidence type="ECO:0000256" key="5">
    <source>
        <dbReference type="ARBA" id="ARBA00022763"/>
    </source>
</evidence>
<evidence type="ECO:0000256" key="9">
    <source>
        <dbReference type="ARBA" id="ARBA00023125"/>
    </source>
</evidence>
<comment type="subcellular location">
    <subcellularLocation>
        <location evidence="1">Cytoplasm</location>
    </subcellularLocation>
</comment>
<evidence type="ECO:0000313" key="15">
    <source>
        <dbReference type="EMBL" id="GEP84686.1"/>
    </source>
</evidence>
<keyword evidence="10" id="KW-0234">DNA repair</keyword>
<evidence type="ECO:0000259" key="14">
    <source>
        <dbReference type="PROSITE" id="PS50893"/>
    </source>
</evidence>
<dbReference type="Gene3D" id="1.20.1580.10">
    <property type="entry name" value="ABC transporter ATPase like domain"/>
    <property type="match status" value="2"/>
</dbReference>
<dbReference type="GO" id="GO:0003677">
    <property type="term" value="F:DNA binding"/>
    <property type="evidence" value="ECO:0007669"/>
    <property type="project" value="UniProtKB-KW"/>
</dbReference>
<keyword evidence="9" id="KW-0238">DNA-binding</keyword>
<comment type="caution">
    <text evidence="15">The sequence shown here is derived from an EMBL/GenBank/DDBJ whole genome shotgun (WGS) entry which is preliminary data.</text>
</comment>
<dbReference type="InterPro" id="IPR027417">
    <property type="entry name" value="P-loop_NTPase"/>
</dbReference>
<evidence type="ECO:0000256" key="7">
    <source>
        <dbReference type="ARBA" id="ARBA00022840"/>
    </source>
</evidence>
<keyword evidence="3" id="KW-0677">Repeat</keyword>
<feature type="domain" description="ABC transporter" evidence="14">
    <location>
        <begin position="2"/>
        <end position="443"/>
    </location>
</feature>
<name>A0A239TWX6_9STAP</name>
<keyword evidence="7" id="KW-0067">ATP-binding</keyword>
<dbReference type="CDD" id="cd03270">
    <property type="entry name" value="ABC_UvrA_I"/>
    <property type="match status" value="1"/>
</dbReference>
<keyword evidence="8" id="KW-0267">Excision nuclease</keyword>
<dbReference type="InterPro" id="IPR003439">
    <property type="entry name" value="ABC_transporter-like_ATP-bd"/>
</dbReference>
<keyword evidence="5" id="KW-0227">DNA damage</keyword>